<dbReference type="PROSITE" id="PS01063">
    <property type="entry name" value="SIGMA70_ECF"/>
    <property type="match status" value="1"/>
</dbReference>
<dbReference type="InterPro" id="IPR039425">
    <property type="entry name" value="RNA_pol_sigma-70-like"/>
</dbReference>
<evidence type="ECO:0000256" key="3">
    <source>
        <dbReference type="ARBA" id="ARBA00023125"/>
    </source>
</evidence>
<organism evidence="7 8">
    <name type="scientific">Actinokineospora soli</name>
    <dbReference type="NCBI Taxonomy" id="1048753"/>
    <lineage>
        <taxon>Bacteria</taxon>
        <taxon>Bacillati</taxon>
        <taxon>Actinomycetota</taxon>
        <taxon>Actinomycetes</taxon>
        <taxon>Pseudonocardiales</taxon>
        <taxon>Pseudonocardiaceae</taxon>
        <taxon>Actinokineospora</taxon>
    </lineage>
</organism>
<evidence type="ECO:0000256" key="4">
    <source>
        <dbReference type="ARBA" id="ARBA00023163"/>
    </source>
</evidence>
<dbReference type="Proteomes" id="UP001596512">
    <property type="component" value="Unassembled WGS sequence"/>
</dbReference>
<gene>
    <name evidence="7" type="ORF">ACFQV2_10780</name>
</gene>
<dbReference type="SUPFAM" id="SSF88946">
    <property type="entry name" value="Sigma2 domain of RNA polymerase sigma factors"/>
    <property type="match status" value="1"/>
</dbReference>
<evidence type="ECO:0000256" key="2">
    <source>
        <dbReference type="ARBA" id="ARBA00023082"/>
    </source>
</evidence>
<dbReference type="EMBL" id="JBHTEY010000004">
    <property type="protein sequence ID" value="MFC7613967.1"/>
    <property type="molecule type" value="Genomic_DNA"/>
</dbReference>
<dbReference type="PANTHER" id="PTHR43133:SF61">
    <property type="entry name" value="ECF RNA POLYMERASE SIGMA FACTOR SIGC"/>
    <property type="match status" value="1"/>
</dbReference>
<name>A0ABW2TLY5_9PSEU</name>
<comment type="caution">
    <text evidence="7">The sequence shown here is derived from an EMBL/GenBank/DDBJ whole genome shotgun (WGS) entry which is preliminary data.</text>
</comment>
<proteinExistence type="inferred from homology"/>
<evidence type="ECO:0000313" key="7">
    <source>
        <dbReference type="EMBL" id="MFC7613967.1"/>
    </source>
</evidence>
<dbReference type="Pfam" id="PF04542">
    <property type="entry name" value="Sigma70_r2"/>
    <property type="match status" value="1"/>
</dbReference>
<sequence length="102" mass="11638">MVAHLSEPRLADDLTQEVYLRALRSLPGFAGRSTARTWLLSIARRTVIDHLRARSSRPRVAYAVDYVEAADSVRVRGLGLSRWWRWGSSSRGWPRSGVRRCC</sequence>
<evidence type="ECO:0000256" key="1">
    <source>
        <dbReference type="ARBA" id="ARBA00023015"/>
    </source>
</evidence>
<protein>
    <recommendedName>
        <fullName evidence="5">RNA polymerase sigma factor</fullName>
    </recommendedName>
</protein>
<accession>A0ABW2TLY5</accession>
<keyword evidence="1 5" id="KW-0805">Transcription regulation</keyword>
<dbReference type="InterPro" id="IPR007627">
    <property type="entry name" value="RNA_pol_sigma70_r2"/>
</dbReference>
<evidence type="ECO:0000259" key="6">
    <source>
        <dbReference type="Pfam" id="PF04542"/>
    </source>
</evidence>
<keyword evidence="3 5" id="KW-0238">DNA-binding</keyword>
<keyword evidence="8" id="KW-1185">Reference proteome</keyword>
<evidence type="ECO:0000256" key="5">
    <source>
        <dbReference type="RuleBase" id="RU000716"/>
    </source>
</evidence>
<dbReference type="Gene3D" id="1.10.1740.10">
    <property type="match status" value="1"/>
</dbReference>
<feature type="domain" description="RNA polymerase sigma-70 region 2" evidence="6">
    <location>
        <begin position="7"/>
        <end position="55"/>
    </location>
</feature>
<keyword evidence="4 5" id="KW-0804">Transcription</keyword>
<evidence type="ECO:0000313" key="8">
    <source>
        <dbReference type="Proteomes" id="UP001596512"/>
    </source>
</evidence>
<keyword evidence="2 5" id="KW-0731">Sigma factor</keyword>
<dbReference type="PANTHER" id="PTHR43133">
    <property type="entry name" value="RNA POLYMERASE ECF-TYPE SIGMA FACTO"/>
    <property type="match status" value="1"/>
</dbReference>
<dbReference type="InterPro" id="IPR000838">
    <property type="entry name" value="RNA_pol_sigma70_ECF_CS"/>
</dbReference>
<dbReference type="InterPro" id="IPR013325">
    <property type="entry name" value="RNA_pol_sigma_r2"/>
</dbReference>
<comment type="similarity">
    <text evidence="5">Belongs to the sigma-70 factor family. ECF subfamily.</text>
</comment>
<reference evidence="8" key="1">
    <citation type="journal article" date="2019" name="Int. J. Syst. Evol. Microbiol.">
        <title>The Global Catalogue of Microorganisms (GCM) 10K type strain sequencing project: providing services to taxonomists for standard genome sequencing and annotation.</title>
        <authorList>
            <consortium name="The Broad Institute Genomics Platform"/>
            <consortium name="The Broad Institute Genome Sequencing Center for Infectious Disease"/>
            <person name="Wu L."/>
            <person name="Ma J."/>
        </authorList>
    </citation>
    <scope>NUCLEOTIDE SEQUENCE [LARGE SCALE GENOMIC DNA]</scope>
    <source>
        <strain evidence="8">JCM 17695</strain>
    </source>
</reference>